<organism evidence="1">
    <name type="scientific">Achromobacter sp. HNDS-1</name>
    <dbReference type="NCBI Taxonomy" id="3151598"/>
    <lineage>
        <taxon>Bacteria</taxon>
        <taxon>Pseudomonadati</taxon>
        <taxon>Pseudomonadota</taxon>
        <taxon>Betaproteobacteria</taxon>
        <taxon>Burkholderiales</taxon>
        <taxon>Alcaligenaceae</taxon>
        <taxon>Achromobacter</taxon>
    </lineage>
</organism>
<gene>
    <name evidence="1" type="ORF">ABFG95_20895</name>
</gene>
<dbReference type="EMBL" id="CP157584">
    <property type="protein sequence ID" value="XBO97314.1"/>
    <property type="molecule type" value="Genomic_DNA"/>
</dbReference>
<dbReference type="KEGG" id="achh:ABFG95_20895"/>
<accession>A0AAU7L601</accession>
<evidence type="ECO:0000313" key="1">
    <source>
        <dbReference type="EMBL" id="XBO97314.1"/>
    </source>
</evidence>
<protein>
    <submittedName>
        <fullName evidence="1">Uncharacterized protein</fullName>
    </submittedName>
</protein>
<reference evidence="1" key="1">
    <citation type="submission" date="2024-05" db="EMBL/GenBank/DDBJ databases">
        <title>Transcriptome analysis of the degradation process of organic nitrogen by two heterotrophic nitrifying and aerobic denitrifying bacteria, Achromobacter sp. HNDS-1 and Enterobacter sp. HNDS-6.</title>
        <authorList>
            <person name="Huang Y."/>
        </authorList>
    </citation>
    <scope>NUCLEOTIDE SEQUENCE</scope>
    <source>
        <strain evidence="1">HNDS-1</strain>
    </source>
</reference>
<proteinExistence type="predicted"/>
<name>A0AAU7L601_9BURK</name>
<dbReference type="RefSeq" id="WP_238907999.1">
    <property type="nucleotide sequence ID" value="NZ_CP157584.1"/>
</dbReference>
<sequence>MILSLFIKGMAWIILEKSDEVKKPKVMLRIEEIYRRKRARKKTAGESRRFAGKRVGAWGAAYRAPPAPGIGAT</sequence>
<dbReference type="AlphaFoldDB" id="A0AAU7L601"/>